<evidence type="ECO:0000313" key="2">
    <source>
        <dbReference type="Proteomes" id="UP001148125"/>
    </source>
</evidence>
<reference evidence="1" key="1">
    <citation type="submission" date="2024-05" db="EMBL/GenBank/DDBJ databases">
        <title>Alkalihalobacillus sp. strain MEB203 novel alkaliphilic bacterium from Lonar Lake, India.</title>
        <authorList>
            <person name="Joshi A."/>
            <person name="Thite S."/>
            <person name="Mengade P."/>
        </authorList>
    </citation>
    <scope>NUCLEOTIDE SEQUENCE</scope>
    <source>
        <strain evidence="1">MEB 203</strain>
    </source>
</reference>
<comment type="caution">
    <text evidence="1">The sequence shown here is derived from an EMBL/GenBank/DDBJ whole genome shotgun (WGS) entry which is preliminary data.</text>
</comment>
<proteinExistence type="predicted"/>
<gene>
    <name evidence="1" type="ORF">N7Z68_07710</name>
</gene>
<name>A0ABT5VCU6_9BACI</name>
<evidence type="ECO:0008006" key="3">
    <source>
        <dbReference type="Google" id="ProtNLM"/>
    </source>
</evidence>
<dbReference type="Gene3D" id="2.40.50.100">
    <property type="match status" value="1"/>
</dbReference>
<organism evidence="1 2">
    <name type="scientific">Alkalihalobacterium chitinilyticum</name>
    <dbReference type="NCBI Taxonomy" id="2980103"/>
    <lineage>
        <taxon>Bacteria</taxon>
        <taxon>Bacillati</taxon>
        <taxon>Bacillota</taxon>
        <taxon>Bacilli</taxon>
        <taxon>Bacillales</taxon>
        <taxon>Bacillaceae</taxon>
        <taxon>Alkalihalobacterium</taxon>
    </lineage>
</organism>
<protein>
    <recommendedName>
        <fullName evidence="3">Lipoyl-binding domain-containing protein</fullName>
    </recommendedName>
</protein>
<dbReference type="RefSeq" id="WP_275117892.1">
    <property type="nucleotide sequence ID" value="NZ_JAOTPO010000004.1"/>
</dbReference>
<dbReference type="InterPro" id="IPR011053">
    <property type="entry name" value="Single_hybrid_motif"/>
</dbReference>
<accession>A0ABT5VCU6</accession>
<evidence type="ECO:0000313" key="1">
    <source>
        <dbReference type="EMBL" id="MDE5413269.1"/>
    </source>
</evidence>
<sequence>MGSYHIVTSESNGVVEEVLINEGEYVYEWEPLFLIKSQNGNLKKVELGVSGKINSIRVIPGEKILSDMTLAVVEEDDLPRGCD</sequence>
<dbReference type="Proteomes" id="UP001148125">
    <property type="component" value="Unassembled WGS sequence"/>
</dbReference>
<dbReference type="SUPFAM" id="SSF51230">
    <property type="entry name" value="Single hybrid motif"/>
    <property type="match status" value="1"/>
</dbReference>
<dbReference type="EMBL" id="JAOTPO010000004">
    <property type="protein sequence ID" value="MDE5413269.1"/>
    <property type="molecule type" value="Genomic_DNA"/>
</dbReference>
<keyword evidence="2" id="KW-1185">Reference proteome</keyword>